<dbReference type="SMART" id="SM00853">
    <property type="entry name" value="MutL_C"/>
    <property type="match status" value="1"/>
</dbReference>
<evidence type="ECO:0000313" key="9">
    <source>
        <dbReference type="Proteomes" id="UP000235701"/>
    </source>
</evidence>
<dbReference type="CDD" id="cd16926">
    <property type="entry name" value="HATPase_MutL-MLH-PMS-like"/>
    <property type="match status" value="1"/>
</dbReference>
<accession>A0A2N6UF22</accession>
<dbReference type="SMART" id="SM01340">
    <property type="entry name" value="DNA_mis_repair"/>
    <property type="match status" value="1"/>
</dbReference>
<comment type="function">
    <text evidence="4">This protein is involved in the repair of mismatches in DNA. It is required for dam-dependent methyl-directed DNA mismatch repair. May act as a 'molecular matchmaker', a protein that promotes the formation of a stable complex between two or more DNA-binding proteins in an ATP-dependent manner without itself being part of a final effector complex.</text>
</comment>
<evidence type="ECO:0000259" key="6">
    <source>
        <dbReference type="SMART" id="SM00853"/>
    </source>
</evidence>
<name>A0A2N6UF22_9LACT</name>
<keyword evidence="8" id="KW-0255">Endonuclease</keyword>
<keyword evidence="8" id="KW-0540">Nuclease</keyword>
<dbReference type="FunFam" id="3.30.565.10:FF:000003">
    <property type="entry name" value="DNA mismatch repair endonuclease MutL"/>
    <property type="match status" value="1"/>
</dbReference>
<dbReference type="InterPro" id="IPR020568">
    <property type="entry name" value="Ribosomal_Su5_D2-typ_SF"/>
</dbReference>
<dbReference type="GO" id="GO:0030983">
    <property type="term" value="F:mismatched DNA binding"/>
    <property type="evidence" value="ECO:0007669"/>
    <property type="project" value="InterPro"/>
</dbReference>
<dbReference type="InterPro" id="IPR014721">
    <property type="entry name" value="Ribsml_uS5_D2-typ_fold_subgr"/>
</dbReference>
<dbReference type="SUPFAM" id="SSF55874">
    <property type="entry name" value="ATPase domain of HSP90 chaperone/DNA topoisomerase II/histidine kinase"/>
    <property type="match status" value="1"/>
</dbReference>
<dbReference type="InterPro" id="IPR014790">
    <property type="entry name" value="MutL_C"/>
</dbReference>
<dbReference type="Gene3D" id="3.30.565.10">
    <property type="entry name" value="Histidine kinase-like ATPase, C-terminal domain"/>
    <property type="match status" value="1"/>
</dbReference>
<protein>
    <recommendedName>
        <fullName evidence="4">DNA mismatch repair protein MutL</fullName>
    </recommendedName>
</protein>
<dbReference type="CDD" id="cd00782">
    <property type="entry name" value="MutL_Trans"/>
    <property type="match status" value="1"/>
</dbReference>
<reference evidence="8 9" key="1">
    <citation type="submission" date="2017-09" db="EMBL/GenBank/DDBJ databases">
        <title>Bacterial strain isolated from the female urinary microbiota.</title>
        <authorList>
            <person name="Thomas-White K."/>
            <person name="Kumar N."/>
            <person name="Forster S."/>
            <person name="Putonti C."/>
            <person name="Lawley T."/>
            <person name="Wolfe A.J."/>
        </authorList>
    </citation>
    <scope>NUCLEOTIDE SEQUENCE [LARGE SCALE GENOMIC DNA]</scope>
    <source>
        <strain evidence="8 9">UMB0240</strain>
    </source>
</reference>
<keyword evidence="8" id="KW-0378">Hydrolase</keyword>
<feature type="compositionally biased region" description="Polar residues" evidence="5">
    <location>
        <begin position="352"/>
        <end position="382"/>
    </location>
</feature>
<dbReference type="PANTHER" id="PTHR10073">
    <property type="entry name" value="DNA MISMATCH REPAIR PROTEIN MLH, PMS, MUTL"/>
    <property type="match status" value="1"/>
</dbReference>
<evidence type="ECO:0000259" key="7">
    <source>
        <dbReference type="SMART" id="SM01340"/>
    </source>
</evidence>
<dbReference type="HAMAP" id="MF_00149">
    <property type="entry name" value="DNA_mis_repair"/>
    <property type="match status" value="1"/>
</dbReference>
<dbReference type="AlphaFoldDB" id="A0A2N6UF22"/>
<proteinExistence type="inferred from homology"/>
<gene>
    <name evidence="4" type="primary">mutL</name>
    <name evidence="8" type="ORF">CJ191_03040</name>
</gene>
<dbReference type="NCBIfam" id="NF000950">
    <property type="entry name" value="PRK00095.1-3"/>
    <property type="match status" value="1"/>
</dbReference>
<dbReference type="OrthoDB" id="9763467at2"/>
<dbReference type="InterPro" id="IPR002099">
    <property type="entry name" value="MutL/Mlh/PMS"/>
</dbReference>
<evidence type="ECO:0000313" key="8">
    <source>
        <dbReference type="EMBL" id="PMC80134.1"/>
    </source>
</evidence>
<dbReference type="RefSeq" id="WP_102198964.1">
    <property type="nucleotide sequence ID" value="NZ_PNHQ01000005.1"/>
</dbReference>
<dbReference type="Proteomes" id="UP000235701">
    <property type="component" value="Unassembled WGS sequence"/>
</dbReference>
<dbReference type="EMBL" id="PNHQ01000005">
    <property type="protein sequence ID" value="PMC80134.1"/>
    <property type="molecule type" value="Genomic_DNA"/>
</dbReference>
<dbReference type="Pfam" id="PF01119">
    <property type="entry name" value="DNA_mis_repair"/>
    <property type="match status" value="1"/>
</dbReference>
<dbReference type="PROSITE" id="PS00058">
    <property type="entry name" value="DNA_MISMATCH_REPAIR_1"/>
    <property type="match status" value="1"/>
</dbReference>
<comment type="similarity">
    <text evidence="1 4">Belongs to the DNA mismatch repair MutL/HexB family.</text>
</comment>
<dbReference type="GO" id="GO:0004519">
    <property type="term" value="F:endonuclease activity"/>
    <property type="evidence" value="ECO:0007669"/>
    <property type="project" value="UniProtKB-KW"/>
</dbReference>
<dbReference type="GO" id="GO:0005524">
    <property type="term" value="F:ATP binding"/>
    <property type="evidence" value="ECO:0007669"/>
    <property type="project" value="InterPro"/>
</dbReference>
<keyword evidence="9" id="KW-1185">Reference proteome</keyword>
<organism evidence="8 9">
    <name type="scientific">Aerococcus viridans</name>
    <dbReference type="NCBI Taxonomy" id="1377"/>
    <lineage>
        <taxon>Bacteria</taxon>
        <taxon>Bacillati</taxon>
        <taxon>Bacillota</taxon>
        <taxon>Bacilli</taxon>
        <taxon>Lactobacillales</taxon>
        <taxon>Aerococcaceae</taxon>
        <taxon>Aerococcus</taxon>
    </lineage>
</organism>
<dbReference type="Gene3D" id="3.30.1540.20">
    <property type="entry name" value="MutL, C-terminal domain, dimerisation subdomain"/>
    <property type="match status" value="1"/>
</dbReference>
<dbReference type="NCBIfam" id="TIGR00585">
    <property type="entry name" value="mutl"/>
    <property type="match status" value="1"/>
</dbReference>
<evidence type="ECO:0000256" key="1">
    <source>
        <dbReference type="ARBA" id="ARBA00006082"/>
    </source>
</evidence>
<sequence>MAIQELPIQVANQIAAGEVVERPASVVKELVENAIDAGASEIAIHIKEAGLRSIQVIDNGRGIAADQVELAFKRHATSKIYSSNDLFRIRTLGFRGEALPSIASVSEVTMNTSDGESSSEIYLKDGEIIDQKTSALRRGTSVLIENLFYNTPARLKYLKSLQTELAHITDIINREALGHPEIRFNYTHDGKTLLSTNGKGRVNEVLAAIYGFRQAKDMVLIKGESLDFQISGYVSLPTVTRASKSYMSLFVNGRFIKNYKLSQAILKGYGSKLMVGRYPIAVIYIELDPQLIDVNVHPTKQEVRISKEDDLYEMIKASIIKALAPVQRIPDVFADEDEDNLELAVENRQVRTDTTSSSQTDGLEQNQQNHYRPLNQPTTYLGEQSSFDFNVSQTNQHTIHQPGEGNASSKENKGINEGEQPIQVPSYLRDEAQVVEETEIESESQDQAKGRITYLDTEKEVSLPKSHNKPVWQTVKQVRELDQAMVDRNSSFPDLTYVGQMQGTYLVAENETGMYMIDQHAAQERIKYEYYRDTIVEFGTAMQSLLLPIVFDFSTSEAQEIEQIRPKLLEMGIDLEPFGPNAFQLQQHPIWMGKKNVQKIVEDLIALVLEDPKATVGNYREATAIMMSCKRSIKANHYLDDMQAKQLLHDLAYTKNPYNCPHGRPVLVHFSNYEIERMFKRIQDPHESPQL</sequence>
<dbReference type="Pfam" id="PF13589">
    <property type="entry name" value="HATPase_c_3"/>
    <property type="match status" value="1"/>
</dbReference>
<dbReference type="InterPro" id="IPR042121">
    <property type="entry name" value="MutL_C_regsub"/>
</dbReference>
<evidence type="ECO:0000256" key="5">
    <source>
        <dbReference type="SAM" id="MobiDB-lite"/>
    </source>
</evidence>
<feature type="domain" description="DNA mismatch repair protein S5" evidence="7">
    <location>
        <begin position="206"/>
        <end position="324"/>
    </location>
</feature>
<dbReference type="InterPro" id="IPR036890">
    <property type="entry name" value="HATPase_C_sf"/>
</dbReference>
<comment type="caution">
    <text evidence="8">The sequence shown here is derived from an EMBL/GenBank/DDBJ whole genome shotgun (WGS) entry which is preliminary data.</text>
</comment>
<dbReference type="InterPro" id="IPR042120">
    <property type="entry name" value="MutL_C_dimsub"/>
</dbReference>
<dbReference type="GO" id="GO:0016887">
    <property type="term" value="F:ATP hydrolysis activity"/>
    <property type="evidence" value="ECO:0007669"/>
    <property type="project" value="InterPro"/>
</dbReference>
<evidence type="ECO:0000256" key="2">
    <source>
        <dbReference type="ARBA" id="ARBA00022763"/>
    </source>
</evidence>
<keyword evidence="3 4" id="KW-0234">DNA repair</keyword>
<evidence type="ECO:0000256" key="4">
    <source>
        <dbReference type="HAMAP-Rule" id="MF_00149"/>
    </source>
</evidence>
<dbReference type="Pfam" id="PF08676">
    <property type="entry name" value="MutL_C"/>
    <property type="match status" value="1"/>
</dbReference>
<dbReference type="InterPro" id="IPR037198">
    <property type="entry name" value="MutL_C_sf"/>
</dbReference>
<feature type="region of interest" description="Disordered" evidence="5">
    <location>
        <begin position="395"/>
        <end position="425"/>
    </location>
</feature>
<dbReference type="GO" id="GO:0140664">
    <property type="term" value="F:ATP-dependent DNA damage sensor activity"/>
    <property type="evidence" value="ECO:0007669"/>
    <property type="project" value="InterPro"/>
</dbReference>
<dbReference type="InterPro" id="IPR014762">
    <property type="entry name" value="DNA_mismatch_repair_CS"/>
</dbReference>
<dbReference type="InterPro" id="IPR013507">
    <property type="entry name" value="DNA_mismatch_S5_2-like"/>
</dbReference>
<dbReference type="PANTHER" id="PTHR10073:SF12">
    <property type="entry name" value="DNA MISMATCH REPAIR PROTEIN MLH1"/>
    <property type="match status" value="1"/>
</dbReference>
<keyword evidence="2 4" id="KW-0227">DNA damage</keyword>
<dbReference type="Gene3D" id="3.30.1370.100">
    <property type="entry name" value="MutL, C-terminal domain, regulatory subdomain"/>
    <property type="match status" value="1"/>
</dbReference>
<dbReference type="SUPFAM" id="SSF118116">
    <property type="entry name" value="DNA mismatch repair protein MutL"/>
    <property type="match status" value="1"/>
</dbReference>
<dbReference type="InterPro" id="IPR020667">
    <property type="entry name" value="DNA_mismatch_repair_MutL"/>
</dbReference>
<dbReference type="GO" id="GO:0032300">
    <property type="term" value="C:mismatch repair complex"/>
    <property type="evidence" value="ECO:0007669"/>
    <property type="project" value="InterPro"/>
</dbReference>
<dbReference type="Gene3D" id="3.30.230.10">
    <property type="match status" value="1"/>
</dbReference>
<evidence type="ECO:0000256" key="3">
    <source>
        <dbReference type="ARBA" id="ARBA00023204"/>
    </source>
</evidence>
<dbReference type="GO" id="GO:0006298">
    <property type="term" value="P:mismatch repair"/>
    <property type="evidence" value="ECO:0007669"/>
    <property type="project" value="UniProtKB-UniRule"/>
</dbReference>
<dbReference type="SUPFAM" id="SSF54211">
    <property type="entry name" value="Ribosomal protein S5 domain 2-like"/>
    <property type="match status" value="1"/>
</dbReference>
<dbReference type="InterPro" id="IPR038973">
    <property type="entry name" value="MutL/Mlh/Pms-like"/>
</dbReference>
<feature type="region of interest" description="Disordered" evidence="5">
    <location>
        <begin position="345"/>
        <end position="382"/>
    </location>
</feature>
<feature type="domain" description="MutL C-terminal dimerisation" evidence="6">
    <location>
        <begin position="497"/>
        <end position="639"/>
    </location>
</feature>